<gene>
    <name evidence="4" type="ORF">EVOR1521_LOCUS15495</name>
</gene>
<feature type="compositionally biased region" description="Basic and acidic residues" evidence="2">
    <location>
        <begin position="481"/>
        <end position="652"/>
    </location>
</feature>
<feature type="region of interest" description="Disordered" evidence="2">
    <location>
        <begin position="395"/>
        <end position="469"/>
    </location>
</feature>
<comment type="caution">
    <text evidence="4">The sequence shown here is derived from an EMBL/GenBank/DDBJ whole genome shotgun (WGS) entry which is preliminary data.</text>
</comment>
<feature type="compositionally biased region" description="Acidic residues" evidence="2">
    <location>
        <begin position="27"/>
        <end position="37"/>
    </location>
</feature>
<feature type="domain" description="Tyrosine specific protein phosphatases" evidence="3">
    <location>
        <begin position="732"/>
        <end position="790"/>
    </location>
</feature>
<dbReference type="GO" id="GO:0008579">
    <property type="term" value="F:JUN kinase phosphatase activity"/>
    <property type="evidence" value="ECO:0007669"/>
    <property type="project" value="TreeGrafter"/>
</dbReference>
<keyword evidence="5" id="KW-1185">Reference proteome</keyword>
<feature type="compositionally biased region" description="Low complexity" evidence="2">
    <location>
        <begin position="66"/>
        <end position="81"/>
    </location>
</feature>
<feature type="compositionally biased region" description="Low complexity" evidence="2">
    <location>
        <begin position="946"/>
        <end position="955"/>
    </location>
</feature>
<protein>
    <recommendedName>
        <fullName evidence="3">Tyrosine specific protein phosphatases domain-containing protein</fullName>
    </recommendedName>
</protein>
<dbReference type="InterPro" id="IPR000387">
    <property type="entry name" value="Tyr_Pase_dom"/>
</dbReference>
<accession>A0AA36INK1</accession>
<evidence type="ECO:0000313" key="4">
    <source>
        <dbReference type="EMBL" id="CAJ1389982.1"/>
    </source>
</evidence>
<keyword evidence="1" id="KW-0175">Coiled coil</keyword>
<feature type="coiled-coil region" evidence="1">
    <location>
        <begin position="251"/>
        <end position="305"/>
    </location>
</feature>
<dbReference type="EMBL" id="CAUJNA010001979">
    <property type="protein sequence ID" value="CAJ1389982.1"/>
    <property type="molecule type" value="Genomic_DNA"/>
</dbReference>
<evidence type="ECO:0000259" key="3">
    <source>
        <dbReference type="PROSITE" id="PS50056"/>
    </source>
</evidence>
<dbReference type="AlphaFoldDB" id="A0AA36INK1"/>
<proteinExistence type="predicted"/>
<feature type="compositionally biased region" description="Basic and acidic residues" evidence="2">
    <location>
        <begin position="13"/>
        <end position="26"/>
    </location>
</feature>
<dbReference type="SMART" id="SM00195">
    <property type="entry name" value="DSPc"/>
    <property type="match status" value="1"/>
</dbReference>
<dbReference type="Gene3D" id="3.90.190.10">
    <property type="entry name" value="Protein tyrosine phosphatase superfamily"/>
    <property type="match status" value="1"/>
</dbReference>
<dbReference type="GO" id="GO:0005737">
    <property type="term" value="C:cytoplasm"/>
    <property type="evidence" value="ECO:0007669"/>
    <property type="project" value="TreeGrafter"/>
</dbReference>
<evidence type="ECO:0000256" key="2">
    <source>
        <dbReference type="SAM" id="MobiDB-lite"/>
    </source>
</evidence>
<dbReference type="InterPro" id="IPR029021">
    <property type="entry name" value="Prot-tyrosine_phosphatase-like"/>
</dbReference>
<feature type="region of interest" description="Disordered" evidence="2">
    <location>
        <begin position="946"/>
        <end position="979"/>
    </location>
</feature>
<dbReference type="PANTHER" id="PTHR46377">
    <property type="entry name" value="DUAL SPECIFICITY PROTEIN PHOSPHATASE 19"/>
    <property type="match status" value="1"/>
</dbReference>
<feature type="compositionally biased region" description="Acidic residues" evidence="2">
    <location>
        <begin position="668"/>
        <end position="690"/>
    </location>
</feature>
<organism evidence="4 5">
    <name type="scientific">Effrenium voratum</name>
    <dbReference type="NCBI Taxonomy" id="2562239"/>
    <lineage>
        <taxon>Eukaryota</taxon>
        <taxon>Sar</taxon>
        <taxon>Alveolata</taxon>
        <taxon>Dinophyceae</taxon>
        <taxon>Suessiales</taxon>
        <taxon>Symbiodiniaceae</taxon>
        <taxon>Effrenium</taxon>
    </lineage>
</organism>
<reference evidence="4" key="1">
    <citation type="submission" date="2023-08" db="EMBL/GenBank/DDBJ databases">
        <authorList>
            <person name="Chen Y."/>
            <person name="Shah S."/>
            <person name="Dougan E. K."/>
            <person name="Thang M."/>
            <person name="Chan C."/>
        </authorList>
    </citation>
    <scope>NUCLEOTIDE SEQUENCE</scope>
</reference>
<dbReference type="PROSITE" id="PS50056">
    <property type="entry name" value="TYR_PHOSPHATASE_2"/>
    <property type="match status" value="1"/>
</dbReference>
<name>A0AA36INK1_9DINO</name>
<feature type="region of interest" description="Disordered" evidence="2">
    <location>
        <begin position="1"/>
        <end position="81"/>
    </location>
</feature>
<evidence type="ECO:0000313" key="5">
    <source>
        <dbReference type="Proteomes" id="UP001178507"/>
    </source>
</evidence>
<feature type="region of interest" description="Disordered" evidence="2">
    <location>
        <begin position="481"/>
        <end position="702"/>
    </location>
</feature>
<dbReference type="SUPFAM" id="SSF52799">
    <property type="entry name" value="(Phosphotyrosine protein) phosphatases II"/>
    <property type="match status" value="1"/>
</dbReference>
<dbReference type="PANTHER" id="PTHR46377:SF1">
    <property type="entry name" value="DUAL SPECIFICITY PROTEIN PHOSPHATASE 19"/>
    <property type="match status" value="1"/>
</dbReference>
<dbReference type="InterPro" id="IPR000340">
    <property type="entry name" value="Dual-sp_phosphatase_cat-dom"/>
</dbReference>
<dbReference type="Pfam" id="PF00782">
    <property type="entry name" value="DSPc"/>
    <property type="match status" value="1"/>
</dbReference>
<sequence length="979" mass="114289">MGGSSSRVAAYTPEKEKAAEEPRPSEDEPELAADEEPVVIRASLRDGKDGRKKPRVLSGFAPEPARPGQSPQMPQPQPVRQRVIRQPAVVDSANHMARAAQMTQMASLAVQGQTSQSIDERPPSSPELLKRHLEEEAFEGAERRRAQETSALSAVRARAGNGNPRRVPAALAAANVAVKPEKPRFPEVEVSISARKVLLQWVRFGRKVLKEKLANMPQKRRQKKPLRVDRLVELFLESQDELERMCLEDPEELIHSQIELLTRRIDEIEEQVRKERELALKAQAAAQARREAQKQEAAGSEAQRARKLEQSQAVQEVALDWDTVFDSAVAKRDAWKKQRGQQQQMAENLWRKKAVIRQPTLASESAKAGKSDIAEQLRKERERMEDLLSIFEAQQRRRKRKDQQPMLDLAEALHEEQREAMAQRAEELREERRREAERRRLEEERQRQREEEERRRQEEEAEAEQRERDRLALERLRREKLESERRRAEERRQAEEREAQQRREMEEKFRKAEETRKKMEEQRRQAAERMEAERRKEAERKLEEERKREEARLAEERRKEEERLAEERRQEEERLEEERRKEEQRLEGERRREEQRIRQEEERRRLEAEERRREEERLREERRREAERERLEEERRERERLEEERKEAERLKAARPSRGARIDSAFDNLEDACDEDEDEEDEDEDEDEEPGSSTKPRRKKKTAADWAERALLALDGDSEEESDEEGGVEADMQLVKLTGAIAKKIDKLHNCRLLVHCTRGISRSCSVVIAYLMLRGQSYEEAKRQVQKKRTVAFPNIGFQVQLQHLEKQRLASAPGTFPERLKWLRSAMPRGDLAAHKEFPLLKALGPPVRAHLEEVLGLASRLMTEPSLAEERDSWRSAGVFFEVLHKYKTVPEDRELVDLAFQAVKRLREAVAQFHDSSNSLRGLKTASLLASEVETWAKLAASAPRKVAAPAGPLVSYGSESSSEEEADSKRQRQR</sequence>
<feature type="compositionally biased region" description="Basic and acidic residues" evidence="2">
    <location>
        <begin position="411"/>
        <end position="469"/>
    </location>
</feature>
<feature type="compositionally biased region" description="Basic and acidic residues" evidence="2">
    <location>
        <begin position="137"/>
        <end position="147"/>
    </location>
</feature>
<dbReference type="CDD" id="cd14498">
    <property type="entry name" value="DSP"/>
    <property type="match status" value="1"/>
</dbReference>
<dbReference type="Proteomes" id="UP001178507">
    <property type="component" value="Unassembled WGS sequence"/>
</dbReference>
<feature type="region of interest" description="Disordered" evidence="2">
    <location>
        <begin position="137"/>
        <end position="163"/>
    </location>
</feature>
<evidence type="ECO:0000256" key="1">
    <source>
        <dbReference type="SAM" id="Coils"/>
    </source>
</evidence>
<dbReference type="InterPro" id="IPR020422">
    <property type="entry name" value="TYR_PHOSPHATASE_DUAL_dom"/>
</dbReference>